<dbReference type="AlphaFoldDB" id="A0AAW2W5T6"/>
<dbReference type="InterPro" id="IPR012677">
    <property type="entry name" value="Nucleotide-bd_a/b_plait_sf"/>
</dbReference>
<evidence type="ECO:0000256" key="1">
    <source>
        <dbReference type="SAM" id="MobiDB-lite"/>
    </source>
</evidence>
<reference evidence="2" key="1">
    <citation type="submission" date="2020-06" db="EMBL/GenBank/DDBJ databases">
        <authorList>
            <person name="Li T."/>
            <person name="Hu X."/>
            <person name="Zhang T."/>
            <person name="Song X."/>
            <person name="Zhang H."/>
            <person name="Dai N."/>
            <person name="Sheng W."/>
            <person name="Hou X."/>
            <person name="Wei L."/>
        </authorList>
    </citation>
    <scope>NUCLEOTIDE SEQUENCE</scope>
    <source>
        <strain evidence="2">G02</strain>
        <tissue evidence="2">Leaf</tissue>
    </source>
</reference>
<organism evidence="2">
    <name type="scientific">Sesamum radiatum</name>
    <name type="common">Black benniseed</name>
    <dbReference type="NCBI Taxonomy" id="300843"/>
    <lineage>
        <taxon>Eukaryota</taxon>
        <taxon>Viridiplantae</taxon>
        <taxon>Streptophyta</taxon>
        <taxon>Embryophyta</taxon>
        <taxon>Tracheophyta</taxon>
        <taxon>Spermatophyta</taxon>
        <taxon>Magnoliopsida</taxon>
        <taxon>eudicotyledons</taxon>
        <taxon>Gunneridae</taxon>
        <taxon>Pentapetalae</taxon>
        <taxon>asterids</taxon>
        <taxon>lamiids</taxon>
        <taxon>Lamiales</taxon>
        <taxon>Pedaliaceae</taxon>
        <taxon>Sesamum</taxon>
    </lineage>
</organism>
<gene>
    <name evidence="2" type="ORF">Sradi_0415300</name>
</gene>
<accession>A0AAW2W5T6</accession>
<evidence type="ECO:0008006" key="3">
    <source>
        <dbReference type="Google" id="ProtNLM"/>
    </source>
</evidence>
<feature type="region of interest" description="Disordered" evidence="1">
    <location>
        <begin position="226"/>
        <end position="256"/>
    </location>
</feature>
<evidence type="ECO:0000313" key="2">
    <source>
        <dbReference type="EMBL" id="KAL0437074.1"/>
    </source>
</evidence>
<proteinExistence type="predicted"/>
<protein>
    <recommendedName>
        <fullName evidence="3">Coiled-coil domain-containing protein R3HCC1L</fullName>
    </recommendedName>
</protein>
<reference evidence="2" key="2">
    <citation type="journal article" date="2024" name="Plant">
        <title>Genomic evolution and insights into agronomic trait innovations of Sesamum species.</title>
        <authorList>
            <person name="Miao H."/>
            <person name="Wang L."/>
            <person name="Qu L."/>
            <person name="Liu H."/>
            <person name="Sun Y."/>
            <person name="Le M."/>
            <person name="Wang Q."/>
            <person name="Wei S."/>
            <person name="Zheng Y."/>
            <person name="Lin W."/>
            <person name="Duan Y."/>
            <person name="Cao H."/>
            <person name="Xiong S."/>
            <person name="Wang X."/>
            <person name="Wei L."/>
            <person name="Li C."/>
            <person name="Ma Q."/>
            <person name="Ju M."/>
            <person name="Zhao R."/>
            <person name="Li G."/>
            <person name="Mu C."/>
            <person name="Tian Q."/>
            <person name="Mei H."/>
            <person name="Zhang T."/>
            <person name="Gao T."/>
            <person name="Zhang H."/>
        </authorList>
    </citation>
    <scope>NUCLEOTIDE SEQUENCE</scope>
    <source>
        <strain evidence="2">G02</strain>
    </source>
</reference>
<name>A0AAW2W5T6_SESRA</name>
<sequence>MIHSSFLLSCFKKVRNGDESSGGASKRNWTEAVEDLLHDGEVDQAISLLESTVSNLENELGKEELENKNGGKSSSSTADQLSTALYDLSKLYSAKGFSLRADQHSPVHSKSNTQRFLVTGYDLHLLCAIAYYFFKIRPRCSFLPVEKESISDEFPEARVSQNEAATSAEQGFPQESCAEDDWEAIADRSPEELLPSQSLAGVSELSLEDSKAPVIRRRGRGTFSYNKQGLYSDNQSDEPVFYDSQSSSAADPEDQEKRNLVYGTRHVLVLSDFPLNTRTTDLEKVLEKFKDGFVIRWVDDTTSLAVFKTPSIALEASNSIQWPFKVRILDEDDKLLRSIPPRDLEPPRQRPQTSVRTAQRLIAHGMGIKLPTTFGSAELRRQEEARKNRIASRQNMRDELGVMTKTQTSKDSTIFFFPSYKHDFYLF</sequence>
<comment type="caution">
    <text evidence="2">The sequence shown here is derived from an EMBL/GenBank/DDBJ whole genome shotgun (WGS) entry which is preliminary data.</text>
</comment>
<dbReference type="Gene3D" id="3.30.70.330">
    <property type="match status" value="1"/>
</dbReference>
<dbReference type="InterPro" id="IPR039884">
    <property type="entry name" value="R3HC1/R3HCL"/>
</dbReference>
<dbReference type="EMBL" id="JACGWJ010000002">
    <property type="protein sequence ID" value="KAL0437074.1"/>
    <property type="molecule type" value="Genomic_DNA"/>
</dbReference>
<dbReference type="PANTHER" id="PTHR21678">
    <property type="entry name" value="GROWTH INHIBITION AND DIFFERENTIATION RELATED PROTEIN 88"/>
    <property type="match status" value="1"/>
</dbReference>
<dbReference type="PANTHER" id="PTHR21678:SF0">
    <property type="entry name" value="C3H1-TYPE DOMAIN-CONTAINING PROTEIN"/>
    <property type="match status" value="1"/>
</dbReference>